<dbReference type="SUPFAM" id="SSF57850">
    <property type="entry name" value="RING/U-box"/>
    <property type="match status" value="1"/>
</dbReference>
<proteinExistence type="inferred from homology"/>
<gene>
    <name evidence="10" type="ORF">PVAP13_5KG752550</name>
</gene>
<evidence type="ECO:0000256" key="1">
    <source>
        <dbReference type="ARBA" id="ARBA00000900"/>
    </source>
</evidence>
<dbReference type="Proteomes" id="UP000823388">
    <property type="component" value="Chromosome 5K"/>
</dbReference>
<evidence type="ECO:0000256" key="2">
    <source>
        <dbReference type="ARBA" id="ARBA00012483"/>
    </source>
</evidence>
<dbReference type="GO" id="GO:0008270">
    <property type="term" value="F:zinc ion binding"/>
    <property type="evidence" value="ECO:0007669"/>
    <property type="project" value="UniProtKB-KW"/>
</dbReference>
<dbReference type="EMBL" id="CM029045">
    <property type="protein sequence ID" value="KAG2603185.1"/>
    <property type="molecule type" value="Genomic_DNA"/>
</dbReference>
<evidence type="ECO:0000256" key="7">
    <source>
        <dbReference type="PROSITE-ProRule" id="PRU00175"/>
    </source>
</evidence>
<evidence type="ECO:0000256" key="3">
    <source>
        <dbReference type="ARBA" id="ARBA00022723"/>
    </source>
</evidence>
<keyword evidence="3" id="KW-0479">Metal-binding</keyword>
<dbReference type="AlphaFoldDB" id="A0A8T0T1Q7"/>
<protein>
    <recommendedName>
        <fullName evidence="2">RING-type E3 ubiquitin transferase</fullName>
        <ecNumber evidence="2">2.3.2.27</ecNumber>
    </recommendedName>
</protein>
<dbReference type="EC" id="2.3.2.27" evidence="2"/>
<feature type="domain" description="RING-type" evidence="9">
    <location>
        <begin position="134"/>
        <end position="179"/>
    </location>
</feature>
<accession>A0A8T0T1Q7</accession>
<keyword evidence="4 7" id="KW-0863">Zinc-finger</keyword>
<feature type="compositionally biased region" description="Basic residues" evidence="8">
    <location>
        <begin position="8"/>
        <end position="17"/>
    </location>
</feature>
<reference evidence="10" key="1">
    <citation type="submission" date="2020-05" db="EMBL/GenBank/DDBJ databases">
        <title>WGS assembly of Panicum virgatum.</title>
        <authorList>
            <person name="Lovell J.T."/>
            <person name="Jenkins J."/>
            <person name="Shu S."/>
            <person name="Juenger T.E."/>
            <person name="Schmutz J."/>
        </authorList>
    </citation>
    <scope>NUCLEOTIDE SEQUENCE</scope>
    <source>
        <strain evidence="10">AP13</strain>
    </source>
</reference>
<comment type="similarity">
    <text evidence="6">Belongs to the RING-type zinc finger family. ATL subfamily.</text>
</comment>
<evidence type="ECO:0000256" key="5">
    <source>
        <dbReference type="ARBA" id="ARBA00022833"/>
    </source>
</evidence>
<comment type="catalytic activity">
    <reaction evidence="1">
        <text>S-ubiquitinyl-[E2 ubiquitin-conjugating enzyme]-L-cysteine + [acceptor protein]-L-lysine = [E2 ubiquitin-conjugating enzyme]-L-cysteine + N(6)-ubiquitinyl-[acceptor protein]-L-lysine.</text>
        <dbReference type="EC" id="2.3.2.27"/>
    </reaction>
</comment>
<keyword evidence="5" id="KW-0862">Zinc</keyword>
<dbReference type="PROSITE" id="PS50089">
    <property type="entry name" value="ZF_RING_2"/>
    <property type="match status" value="1"/>
</dbReference>
<dbReference type="Gene3D" id="3.30.40.10">
    <property type="entry name" value="Zinc/RING finger domain, C3HC4 (zinc finger)"/>
    <property type="match status" value="1"/>
</dbReference>
<feature type="region of interest" description="Disordered" evidence="8">
    <location>
        <begin position="195"/>
        <end position="219"/>
    </location>
</feature>
<dbReference type="PANTHER" id="PTHR14155:SF604">
    <property type="entry name" value="RING-TYPE DOMAIN-CONTAINING PROTEIN"/>
    <property type="match status" value="1"/>
</dbReference>
<dbReference type="GO" id="GO:0061630">
    <property type="term" value="F:ubiquitin protein ligase activity"/>
    <property type="evidence" value="ECO:0007669"/>
    <property type="project" value="UniProtKB-EC"/>
</dbReference>
<dbReference type="InterPro" id="IPR053238">
    <property type="entry name" value="RING-H2_zinc_finger"/>
</dbReference>
<evidence type="ECO:0000256" key="4">
    <source>
        <dbReference type="ARBA" id="ARBA00022771"/>
    </source>
</evidence>
<dbReference type="PANTHER" id="PTHR14155">
    <property type="entry name" value="RING FINGER DOMAIN-CONTAINING"/>
    <property type="match status" value="1"/>
</dbReference>
<organism evidence="10 11">
    <name type="scientific">Panicum virgatum</name>
    <name type="common">Blackwell switchgrass</name>
    <dbReference type="NCBI Taxonomy" id="38727"/>
    <lineage>
        <taxon>Eukaryota</taxon>
        <taxon>Viridiplantae</taxon>
        <taxon>Streptophyta</taxon>
        <taxon>Embryophyta</taxon>
        <taxon>Tracheophyta</taxon>
        <taxon>Spermatophyta</taxon>
        <taxon>Magnoliopsida</taxon>
        <taxon>Liliopsida</taxon>
        <taxon>Poales</taxon>
        <taxon>Poaceae</taxon>
        <taxon>PACMAD clade</taxon>
        <taxon>Panicoideae</taxon>
        <taxon>Panicodae</taxon>
        <taxon>Paniceae</taxon>
        <taxon>Panicinae</taxon>
        <taxon>Panicum</taxon>
        <taxon>Panicum sect. Hiantes</taxon>
    </lineage>
</organism>
<dbReference type="Pfam" id="PF13639">
    <property type="entry name" value="zf-RING_2"/>
    <property type="match status" value="1"/>
</dbReference>
<evidence type="ECO:0000256" key="6">
    <source>
        <dbReference type="ARBA" id="ARBA00024209"/>
    </source>
</evidence>
<keyword evidence="11" id="KW-1185">Reference proteome</keyword>
<dbReference type="SMART" id="SM00184">
    <property type="entry name" value="RING"/>
    <property type="match status" value="1"/>
</dbReference>
<evidence type="ECO:0000313" key="10">
    <source>
        <dbReference type="EMBL" id="KAG2603185.1"/>
    </source>
</evidence>
<evidence type="ECO:0000259" key="9">
    <source>
        <dbReference type="PROSITE" id="PS50089"/>
    </source>
</evidence>
<evidence type="ECO:0000256" key="8">
    <source>
        <dbReference type="SAM" id="MobiDB-lite"/>
    </source>
</evidence>
<evidence type="ECO:0000313" key="11">
    <source>
        <dbReference type="Proteomes" id="UP000823388"/>
    </source>
</evidence>
<comment type="caution">
    <text evidence="10">The sequence shown here is derived from an EMBL/GenBank/DDBJ whole genome shotgun (WGS) entry which is preliminary data.</text>
</comment>
<sequence length="219" mass="24214">MESQAPSRGHHRHHKYIHMPGHAPAARVLGAADMRRDQPGDIPGDEDGVRGVMRRLLRAIRPLRDLDLTDGEWEAILPEDVVPQLVAHLGRGRDSGDHTSAFVHLTVDRHVWYSAPRVLMTACEEAAPTNDGKCSICLEALREASNGGVPVELPGCAHAFHRRCISKWFVEKPTCPLCRGNVTKHLNPELRKRVAEFNGDDPDPPTELHDDSPAPPCDP</sequence>
<dbReference type="InterPro" id="IPR013083">
    <property type="entry name" value="Znf_RING/FYVE/PHD"/>
</dbReference>
<dbReference type="InterPro" id="IPR001841">
    <property type="entry name" value="Znf_RING"/>
</dbReference>
<feature type="region of interest" description="Disordered" evidence="8">
    <location>
        <begin position="1"/>
        <end position="21"/>
    </location>
</feature>
<name>A0A8T0T1Q7_PANVG</name>